<dbReference type="Pfam" id="PF13365">
    <property type="entry name" value="Trypsin_2"/>
    <property type="match status" value="1"/>
</dbReference>
<dbReference type="InterPro" id="IPR009003">
    <property type="entry name" value="Peptidase_S1_PA"/>
</dbReference>
<dbReference type="GO" id="GO:0006508">
    <property type="term" value="P:proteolysis"/>
    <property type="evidence" value="ECO:0007669"/>
    <property type="project" value="UniProtKB-KW"/>
</dbReference>
<dbReference type="SUPFAM" id="SSF50494">
    <property type="entry name" value="Trypsin-like serine proteases"/>
    <property type="match status" value="1"/>
</dbReference>
<keyword evidence="1" id="KW-0645">Protease</keyword>
<evidence type="ECO:0000313" key="5">
    <source>
        <dbReference type="Proteomes" id="UP000275368"/>
    </source>
</evidence>
<name>A0A3G9J1R3_9BACL</name>
<dbReference type="OrthoDB" id="189537at2"/>
<evidence type="ECO:0000256" key="3">
    <source>
        <dbReference type="ARBA" id="ARBA00022825"/>
    </source>
</evidence>
<sequence length="383" mass="40727">MKSWLSIVLSVVILIGGGTSVYLLNGKWDDPVVVNASKLGKPGVQVKLASHEADLKELIREDQKKVVSVEVVLEDGSSTGSGFLFNDKGDIVTNAHVVEDAQSITVKAFDTSLYTGKLIGVSKEKDVAVIRVEGLAGRDPLELETSKEAEVGDEVMAFGSPLGLDNTVTTGIISGVGRDVDTESTSYKGAYQISAPITHGNSGGPLVLRSNGKVIGINSAGNDQGSIGFSIPIGQVTSMIEEWSQHPDEALSAKMSSVVGGVQSGSGYTKETMSSAAKYLVQYFYDSLAQKDYVTAYTLLGSDWQTKTDYEKFRKGYLYTLGVTVKHIIIKSADTESAVVSAVIEATEDAKSGETVLNSYNVTYTVKLENGTLKIISGKGKKL</sequence>
<dbReference type="AlphaFoldDB" id="A0A3G9J1R3"/>
<dbReference type="EMBL" id="AP019308">
    <property type="protein sequence ID" value="BBH22325.1"/>
    <property type="molecule type" value="Genomic_DNA"/>
</dbReference>
<keyword evidence="3" id="KW-0720">Serine protease</keyword>
<dbReference type="InterPro" id="IPR051201">
    <property type="entry name" value="Chloro_Bact_Ser_Proteases"/>
</dbReference>
<evidence type="ECO:0000313" key="4">
    <source>
        <dbReference type="EMBL" id="BBH22325.1"/>
    </source>
</evidence>
<dbReference type="GO" id="GO:0004252">
    <property type="term" value="F:serine-type endopeptidase activity"/>
    <property type="evidence" value="ECO:0007669"/>
    <property type="project" value="InterPro"/>
</dbReference>
<evidence type="ECO:0000256" key="2">
    <source>
        <dbReference type="ARBA" id="ARBA00022801"/>
    </source>
</evidence>
<keyword evidence="2" id="KW-0378">Hydrolase</keyword>
<protein>
    <submittedName>
        <fullName evidence="4">Peptidase S1</fullName>
    </submittedName>
</protein>
<dbReference type="Proteomes" id="UP000275368">
    <property type="component" value="Chromosome"/>
</dbReference>
<dbReference type="PANTHER" id="PTHR43343">
    <property type="entry name" value="PEPTIDASE S12"/>
    <property type="match status" value="1"/>
</dbReference>
<evidence type="ECO:0000256" key="1">
    <source>
        <dbReference type="ARBA" id="ARBA00022670"/>
    </source>
</evidence>
<keyword evidence="5" id="KW-1185">Reference proteome</keyword>
<reference evidence="4 5" key="1">
    <citation type="submission" date="2018-11" db="EMBL/GenBank/DDBJ databases">
        <title>Complete genome sequence of Paenibacillus baekrokdamisoli strain KCTC 33723.</title>
        <authorList>
            <person name="Kang S.W."/>
            <person name="Lee K.C."/>
            <person name="Kim K.K."/>
            <person name="Kim J.S."/>
            <person name="Kim D.S."/>
            <person name="Ko S.H."/>
            <person name="Yang S.H."/>
            <person name="Lee J.S."/>
        </authorList>
    </citation>
    <scope>NUCLEOTIDE SEQUENCE [LARGE SCALE GENOMIC DNA]</scope>
    <source>
        <strain evidence="4 5">KCTC 33723</strain>
    </source>
</reference>
<dbReference type="PANTHER" id="PTHR43343:SF3">
    <property type="entry name" value="PROTEASE DO-LIKE 8, CHLOROPLASTIC"/>
    <property type="match status" value="1"/>
</dbReference>
<dbReference type="Gene3D" id="2.40.10.120">
    <property type="match status" value="1"/>
</dbReference>
<gene>
    <name evidence="4" type="ORF">Back11_36700</name>
</gene>
<dbReference type="PRINTS" id="PR00834">
    <property type="entry name" value="PROTEASES2C"/>
</dbReference>
<dbReference type="InterPro" id="IPR001940">
    <property type="entry name" value="Peptidase_S1C"/>
</dbReference>
<proteinExistence type="predicted"/>
<organism evidence="4 5">
    <name type="scientific">Paenibacillus baekrokdamisoli</name>
    <dbReference type="NCBI Taxonomy" id="1712516"/>
    <lineage>
        <taxon>Bacteria</taxon>
        <taxon>Bacillati</taxon>
        <taxon>Bacillota</taxon>
        <taxon>Bacilli</taxon>
        <taxon>Bacillales</taxon>
        <taxon>Paenibacillaceae</taxon>
        <taxon>Paenibacillus</taxon>
    </lineage>
</organism>
<accession>A0A3G9J1R3</accession>
<dbReference type="RefSeq" id="WP_125660245.1">
    <property type="nucleotide sequence ID" value="NZ_AP019308.1"/>
</dbReference>
<dbReference type="KEGG" id="pbk:Back11_36700"/>